<dbReference type="NCBIfam" id="TIGR00598">
    <property type="entry name" value="rad14"/>
    <property type="match status" value="1"/>
</dbReference>
<dbReference type="Pfam" id="PF20789">
    <property type="entry name" value="4HBT_3C"/>
    <property type="match status" value="1"/>
</dbReference>
<dbReference type="PANTHER" id="PTHR11066">
    <property type="entry name" value="ACYL-COA THIOESTERASE"/>
    <property type="match status" value="1"/>
</dbReference>
<dbReference type="GO" id="GO:0003684">
    <property type="term" value="F:damaged DNA binding"/>
    <property type="evidence" value="ECO:0007669"/>
    <property type="project" value="InterPro"/>
</dbReference>
<dbReference type="AlphaFoldDB" id="A0A4Y7TZY0"/>
<protein>
    <submittedName>
        <fullName evidence="10">Uncharacterized protein</fullName>
    </submittedName>
</protein>
<gene>
    <name evidence="10" type="ORF">FA13DRAFT_1751765</name>
</gene>
<dbReference type="Pfam" id="PF05181">
    <property type="entry name" value="XPA_C"/>
    <property type="match status" value="1"/>
</dbReference>
<dbReference type="SUPFAM" id="SSF46955">
    <property type="entry name" value="Putative DNA-binding domain"/>
    <property type="match status" value="1"/>
</dbReference>
<evidence type="ECO:0000256" key="5">
    <source>
        <dbReference type="ARBA" id="ARBA00023242"/>
    </source>
</evidence>
<proteinExistence type="inferred from homology"/>
<evidence type="ECO:0000259" key="8">
    <source>
        <dbReference type="Pfam" id="PF13622"/>
    </source>
</evidence>
<feature type="domain" description="Acyl-CoA thioesterase-like N-terminal HotDog" evidence="8">
    <location>
        <begin position="338"/>
        <end position="419"/>
    </location>
</feature>
<organism evidence="10 11">
    <name type="scientific">Coprinellus micaceus</name>
    <name type="common">Glistening ink-cap mushroom</name>
    <name type="synonym">Coprinus micaceus</name>
    <dbReference type="NCBI Taxonomy" id="71717"/>
    <lineage>
        <taxon>Eukaryota</taxon>
        <taxon>Fungi</taxon>
        <taxon>Dikarya</taxon>
        <taxon>Basidiomycota</taxon>
        <taxon>Agaricomycotina</taxon>
        <taxon>Agaricomycetes</taxon>
        <taxon>Agaricomycetidae</taxon>
        <taxon>Agaricales</taxon>
        <taxon>Agaricineae</taxon>
        <taxon>Psathyrellaceae</taxon>
        <taxon>Coprinellus</taxon>
    </lineage>
</organism>
<evidence type="ECO:0000313" key="11">
    <source>
        <dbReference type="Proteomes" id="UP000298030"/>
    </source>
</evidence>
<keyword evidence="4" id="KW-0862">Zinc</keyword>
<dbReference type="GO" id="GO:0006289">
    <property type="term" value="P:nucleotide-excision repair"/>
    <property type="evidence" value="ECO:0007669"/>
    <property type="project" value="InterPro"/>
</dbReference>
<dbReference type="CDD" id="cd21077">
    <property type="entry name" value="DBD_Rad14"/>
    <property type="match status" value="1"/>
</dbReference>
<evidence type="ECO:0000313" key="10">
    <source>
        <dbReference type="EMBL" id="TEB39368.1"/>
    </source>
</evidence>
<feature type="region of interest" description="Disordered" evidence="6">
    <location>
        <begin position="1"/>
        <end position="89"/>
    </location>
</feature>
<feature type="compositionally biased region" description="Basic and acidic residues" evidence="6">
    <location>
        <begin position="26"/>
        <end position="47"/>
    </location>
</feature>
<dbReference type="InterPro" id="IPR029069">
    <property type="entry name" value="HotDog_dom_sf"/>
</dbReference>
<accession>A0A4Y7TZY0</accession>
<dbReference type="Pfam" id="PF13622">
    <property type="entry name" value="4HBT_3"/>
    <property type="match status" value="1"/>
</dbReference>
<evidence type="ECO:0000256" key="1">
    <source>
        <dbReference type="ARBA" id="ARBA00004123"/>
    </source>
</evidence>
<feature type="domain" description="XPA C-terminal" evidence="7">
    <location>
        <begin position="185"/>
        <end position="226"/>
    </location>
</feature>
<feature type="compositionally biased region" description="Low complexity" evidence="6">
    <location>
        <begin position="69"/>
        <end position="81"/>
    </location>
</feature>
<dbReference type="OrthoDB" id="68328at2759"/>
<keyword evidence="3" id="KW-0378">Hydrolase</keyword>
<evidence type="ECO:0000256" key="2">
    <source>
        <dbReference type="ARBA" id="ARBA00006538"/>
    </source>
</evidence>
<dbReference type="InterPro" id="IPR042171">
    <property type="entry name" value="Acyl-CoA_hotdog"/>
</dbReference>
<evidence type="ECO:0000259" key="9">
    <source>
        <dbReference type="Pfam" id="PF20789"/>
    </source>
</evidence>
<dbReference type="PANTHER" id="PTHR11066:SF34">
    <property type="entry name" value="ACYL-COENZYME A THIOESTERASE 8"/>
    <property type="match status" value="1"/>
</dbReference>
<dbReference type="Gene3D" id="2.40.160.210">
    <property type="entry name" value="Acyl-CoA thioesterase, double hotdog domain"/>
    <property type="match status" value="1"/>
</dbReference>
<evidence type="ECO:0000256" key="3">
    <source>
        <dbReference type="ARBA" id="ARBA00022801"/>
    </source>
</evidence>
<feature type="compositionally biased region" description="Low complexity" evidence="6">
    <location>
        <begin position="48"/>
        <end position="61"/>
    </location>
</feature>
<sequence length="625" mass="71114">MADSLGRPVTPPPRPRSPAALQVTPEHVKQFEINRLRAKAAQREKESTAVASSSSSRNANNKRPIDGVTTSPTGPAAASSSKQGKLKRDNRLMGTYFEYDLSKMVNSKGGFLLEDNKDVDEETIRKEKEREKQRTQQNLEPPVFLDPALNPKCQECQTVDIDHTYRNVFGCLVCKKCTNEKPERYSLLTKTECKELRDHEVMPHLLKANPHSSTYANMMLFLRYQVEEFAWKKWGSPEALDAEYERRTAEKKKKKNKKFENSLKELRRRTKESVWQKRKDEEHTHSYGPLERDREGNCKQICHTCGFTVENQVEHEQISTSLEVERIDANLFRSKSLWLPLQARGVFGGYVAGRISPQRTAQDSLSHPTPQCYFLLSASPATPIIYNVERVRDGKSYATRAVKAVQNGRIIFFMVCSFQKPEPWQPSHQWPMPKVPMPDECELQETRFARILEQPDVHPRMKEYFQAVIHERTRSPIALKVAAERDLSQDGIERYMYWMKARSIPKYEAPFQKCILAYASDLNFISAASKILGLTRSGTGKTKIAMNSTIDHALWFYDNDFDFADWLLYVIDCPAAGSGRGVVNGRIYTQGGKLVAVAAQEGVVRADVRGPVSNDGQRKGSAAKL</sequence>
<dbReference type="InterPro" id="IPR049449">
    <property type="entry name" value="TesB_ACOT8-like_N"/>
</dbReference>
<dbReference type="Proteomes" id="UP000298030">
    <property type="component" value="Unassembled WGS sequence"/>
</dbReference>
<evidence type="ECO:0000256" key="4">
    <source>
        <dbReference type="ARBA" id="ARBA00022833"/>
    </source>
</evidence>
<reference evidence="10 11" key="1">
    <citation type="journal article" date="2019" name="Nat. Ecol. Evol.">
        <title>Megaphylogeny resolves global patterns of mushroom evolution.</title>
        <authorList>
            <person name="Varga T."/>
            <person name="Krizsan K."/>
            <person name="Foldi C."/>
            <person name="Dima B."/>
            <person name="Sanchez-Garcia M."/>
            <person name="Sanchez-Ramirez S."/>
            <person name="Szollosi G.J."/>
            <person name="Szarkandi J.G."/>
            <person name="Papp V."/>
            <person name="Albert L."/>
            <person name="Andreopoulos W."/>
            <person name="Angelini C."/>
            <person name="Antonin V."/>
            <person name="Barry K.W."/>
            <person name="Bougher N.L."/>
            <person name="Buchanan P."/>
            <person name="Buyck B."/>
            <person name="Bense V."/>
            <person name="Catcheside P."/>
            <person name="Chovatia M."/>
            <person name="Cooper J."/>
            <person name="Damon W."/>
            <person name="Desjardin D."/>
            <person name="Finy P."/>
            <person name="Geml J."/>
            <person name="Haridas S."/>
            <person name="Hughes K."/>
            <person name="Justo A."/>
            <person name="Karasinski D."/>
            <person name="Kautmanova I."/>
            <person name="Kiss B."/>
            <person name="Kocsube S."/>
            <person name="Kotiranta H."/>
            <person name="LaButti K.M."/>
            <person name="Lechner B.E."/>
            <person name="Liimatainen K."/>
            <person name="Lipzen A."/>
            <person name="Lukacs Z."/>
            <person name="Mihaltcheva S."/>
            <person name="Morgado L.N."/>
            <person name="Niskanen T."/>
            <person name="Noordeloos M.E."/>
            <person name="Ohm R.A."/>
            <person name="Ortiz-Santana B."/>
            <person name="Ovrebo C."/>
            <person name="Racz N."/>
            <person name="Riley R."/>
            <person name="Savchenko A."/>
            <person name="Shiryaev A."/>
            <person name="Soop K."/>
            <person name="Spirin V."/>
            <person name="Szebenyi C."/>
            <person name="Tomsovsky M."/>
            <person name="Tulloss R.E."/>
            <person name="Uehling J."/>
            <person name="Grigoriev I.V."/>
            <person name="Vagvolgyi C."/>
            <person name="Papp T."/>
            <person name="Martin F.M."/>
            <person name="Miettinen O."/>
            <person name="Hibbett D.S."/>
            <person name="Nagy L.G."/>
        </authorList>
    </citation>
    <scope>NUCLEOTIDE SEQUENCE [LARGE SCALE GENOMIC DNA]</scope>
    <source>
        <strain evidence="10 11">FP101781</strain>
    </source>
</reference>
<dbReference type="GO" id="GO:0005634">
    <property type="term" value="C:nucleus"/>
    <property type="evidence" value="ECO:0007669"/>
    <property type="project" value="UniProtKB-SubCell"/>
</dbReference>
<dbReference type="GO" id="GO:0005782">
    <property type="term" value="C:peroxisomal matrix"/>
    <property type="evidence" value="ECO:0007669"/>
    <property type="project" value="UniProtKB-SubCell"/>
</dbReference>
<dbReference type="InterPro" id="IPR049450">
    <property type="entry name" value="ACOT8-like_C"/>
</dbReference>
<comment type="subcellular location">
    <subcellularLocation>
        <location evidence="1">Nucleus</location>
    </subcellularLocation>
</comment>
<dbReference type="InterPro" id="IPR037129">
    <property type="entry name" value="XPA_sf"/>
</dbReference>
<dbReference type="SUPFAM" id="SSF54637">
    <property type="entry name" value="Thioesterase/thiol ester dehydrase-isomerase"/>
    <property type="match status" value="2"/>
</dbReference>
<dbReference type="InterPro" id="IPR022656">
    <property type="entry name" value="XPA_C"/>
</dbReference>
<keyword evidence="5" id="KW-0539">Nucleus</keyword>
<feature type="domain" description="Acyl-CoA thioesterase-like C-terminal" evidence="9">
    <location>
        <begin position="485"/>
        <end position="604"/>
    </location>
</feature>
<dbReference type="GO" id="GO:0009062">
    <property type="term" value="P:fatty acid catabolic process"/>
    <property type="evidence" value="ECO:0007669"/>
    <property type="project" value="TreeGrafter"/>
</dbReference>
<dbReference type="InterPro" id="IPR009061">
    <property type="entry name" value="DNA-bd_dom_put_sf"/>
</dbReference>
<comment type="caution">
    <text evidence="10">The sequence shown here is derived from an EMBL/GenBank/DDBJ whole genome shotgun (WGS) entry which is preliminary data.</text>
</comment>
<evidence type="ECO:0000256" key="6">
    <source>
        <dbReference type="SAM" id="MobiDB-lite"/>
    </source>
</evidence>
<dbReference type="GO" id="GO:0047617">
    <property type="term" value="F:fatty acyl-CoA hydrolase activity"/>
    <property type="evidence" value="ECO:0007669"/>
    <property type="project" value="InterPro"/>
</dbReference>
<dbReference type="InterPro" id="IPR000465">
    <property type="entry name" value="XPA/RAD14"/>
</dbReference>
<name>A0A4Y7TZY0_COPMI</name>
<evidence type="ECO:0000259" key="7">
    <source>
        <dbReference type="Pfam" id="PF05181"/>
    </source>
</evidence>
<feature type="region of interest" description="Disordered" evidence="6">
    <location>
        <begin position="270"/>
        <end position="290"/>
    </location>
</feature>
<dbReference type="CDD" id="cd03444">
    <property type="entry name" value="Thioesterase_II_repeat1"/>
    <property type="match status" value="1"/>
</dbReference>
<dbReference type="InterPro" id="IPR003703">
    <property type="entry name" value="Acyl_CoA_thio"/>
</dbReference>
<dbReference type="CDD" id="cd03445">
    <property type="entry name" value="Thioesterase_II_repeat2"/>
    <property type="match status" value="1"/>
</dbReference>
<dbReference type="Gene3D" id="3.90.530.10">
    <property type="entry name" value="XPA C-terminal domain"/>
    <property type="match status" value="1"/>
</dbReference>
<dbReference type="GO" id="GO:0006637">
    <property type="term" value="P:acyl-CoA metabolic process"/>
    <property type="evidence" value="ECO:0007669"/>
    <property type="project" value="InterPro"/>
</dbReference>
<dbReference type="EMBL" id="QPFP01000002">
    <property type="protein sequence ID" value="TEB39368.1"/>
    <property type="molecule type" value="Genomic_DNA"/>
</dbReference>
<comment type="similarity">
    <text evidence="2">Belongs to the C/M/P thioester hydrolase family.</text>
</comment>
<dbReference type="STRING" id="71717.A0A4Y7TZY0"/>
<keyword evidence="11" id="KW-1185">Reference proteome</keyword>